<reference evidence="1 2" key="1">
    <citation type="journal article" date="2016" name="Genome Announc.">
        <title>Genome Sequence of Madurella mycetomatis mm55, Isolated from a Human Mycetoma Case in Sudan.</title>
        <authorList>
            <person name="Smit S."/>
            <person name="Derks M.F."/>
            <person name="Bervoets S."/>
            <person name="Fahal A."/>
            <person name="van Leeuwen W."/>
            <person name="van Belkum A."/>
            <person name="van de Sande W.W."/>
        </authorList>
    </citation>
    <scope>NUCLEOTIDE SEQUENCE [LARGE SCALE GENOMIC DNA]</scope>
    <source>
        <strain evidence="2">mm55</strain>
    </source>
</reference>
<dbReference type="AlphaFoldDB" id="A0A175W308"/>
<sequence>MKEMLVREDPVGILAEVVEVVEPEALEQVVPVLILELAELEALGPVVALALALVLVEPVRMVVLVELETPVLEPEPGDAGRSTDTKDSGKSYPSPCTLMVGMTNPKVQIWGVVKVKVYALGGPAHAALAGTTMIKKGVKATINSFACRPQMCYRLVVEEVGHGAHRRSWWYWRLWRYR</sequence>
<dbReference type="EMBL" id="LCTW02000144">
    <property type="protein sequence ID" value="KXX77839.1"/>
    <property type="molecule type" value="Genomic_DNA"/>
</dbReference>
<name>A0A175W308_9PEZI</name>
<dbReference type="VEuPathDB" id="FungiDB:MMYC01_206980"/>
<dbReference type="Proteomes" id="UP000078237">
    <property type="component" value="Unassembled WGS sequence"/>
</dbReference>
<evidence type="ECO:0000313" key="2">
    <source>
        <dbReference type="Proteomes" id="UP000078237"/>
    </source>
</evidence>
<gene>
    <name evidence="1" type="ORF">MMYC01_206980</name>
</gene>
<protein>
    <submittedName>
        <fullName evidence="1">Uncharacterized protein</fullName>
    </submittedName>
</protein>
<organism evidence="1 2">
    <name type="scientific">Madurella mycetomatis</name>
    <dbReference type="NCBI Taxonomy" id="100816"/>
    <lineage>
        <taxon>Eukaryota</taxon>
        <taxon>Fungi</taxon>
        <taxon>Dikarya</taxon>
        <taxon>Ascomycota</taxon>
        <taxon>Pezizomycotina</taxon>
        <taxon>Sordariomycetes</taxon>
        <taxon>Sordariomycetidae</taxon>
        <taxon>Sordariales</taxon>
        <taxon>Sordariales incertae sedis</taxon>
        <taxon>Madurella</taxon>
    </lineage>
</organism>
<accession>A0A175W308</accession>
<dbReference type="OrthoDB" id="5308323at2759"/>
<proteinExistence type="predicted"/>
<comment type="caution">
    <text evidence="1">The sequence shown here is derived from an EMBL/GenBank/DDBJ whole genome shotgun (WGS) entry which is preliminary data.</text>
</comment>
<evidence type="ECO:0000313" key="1">
    <source>
        <dbReference type="EMBL" id="KXX77839.1"/>
    </source>
</evidence>
<keyword evidence="2" id="KW-1185">Reference proteome</keyword>